<feature type="domain" description="HTH marR-type" evidence="5">
    <location>
        <begin position="45"/>
        <end position="174"/>
    </location>
</feature>
<dbReference type="InterPro" id="IPR000835">
    <property type="entry name" value="HTH_MarR-typ"/>
</dbReference>
<evidence type="ECO:0000256" key="4">
    <source>
        <dbReference type="SAM" id="MobiDB-lite"/>
    </source>
</evidence>
<dbReference type="HOGENOM" id="CLU_083287_4_0_4"/>
<name>F8GYF9_CUPNN</name>
<dbReference type="KEGG" id="cnc:CNE_BB2p00860"/>
<keyword evidence="6" id="KW-0614">Plasmid</keyword>
<dbReference type="Gene3D" id="1.10.10.10">
    <property type="entry name" value="Winged helix-like DNA-binding domain superfamily/Winged helix DNA-binding domain"/>
    <property type="match status" value="1"/>
</dbReference>
<dbReference type="AlphaFoldDB" id="F8GYF9"/>
<dbReference type="InterPro" id="IPR023187">
    <property type="entry name" value="Tscrpt_reg_MarR-type_CS"/>
</dbReference>
<feature type="region of interest" description="Disordered" evidence="4">
    <location>
        <begin position="1"/>
        <end position="30"/>
    </location>
</feature>
<keyword evidence="2" id="KW-0238">DNA-binding</keyword>
<protein>
    <submittedName>
        <fullName evidence="6">Transcriptional regulator MarR family</fullName>
    </submittedName>
</protein>
<proteinExistence type="predicted"/>
<dbReference type="InterPro" id="IPR036388">
    <property type="entry name" value="WH-like_DNA-bd_sf"/>
</dbReference>
<evidence type="ECO:0000256" key="3">
    <source>
        <dbReference type="ARBA" id="ARBA00023163"/>
    </source>
</evidence>
<evidence type="ECO:0000256" key="2">
    <source>
        <dbReference type="ARBA" id="ARBA00023125"/>
    </source>
</evidence>
<geneLocation type="plasmid" evidence="6 7">
    <name>pBB2</name>
</geneLocation>
<dbReference type="PROSITE" id="PS01117">
    <property type="entry name" value="HTH_MARR_1"/>
    <property type="match status" value="1"/>
</dbReference>
<dbReference type="Pfam" id="PF01047">
    <property type="entry name" value="MarR"/>
    <property type="match status" value="1"/>
</dbReference>
<dbReference type="InterPro" id="IPR039422">
    <property type="entry name" value="MarR/SlyA-like"/>
</dbReference>
<evidence type="ECO:0000313" key="7">
    <source>
        <dbReference type="Proteomes" id="UP000006798"/>
    </source>
</evidence>
<dbReference type="GO" id="GO:0003700">
    <property type="term" value="F:DNA-binding transcription factor activity"/>
    <property type="evidence" value="ECO:0007669"/>
    <property type="project" value="InterPro"/>
</dbReference>
<dbReference type="InterPro" id="IPR036390">
    <property type="entry name" value="WH_DNA-bd_sf"/>
</dbReference>
<dbReference type="SMART" id="SM00347">
    <property type="entry name" value="HTH_MARR"/>
    <property type="match status" value="1"/>
</dbReference>
<dbReference type="PANTHER" id="PTHR33164:SF95">
    <property type="entry name" value="TRANSCRIPTIONAL REGULATOR"/>
    <property type="match status" value="1"/>
</dbReference>
<dbReference type="Proteomes" id="UP000006798">
    <property type="component" value="Plasmid pBB2"/>
</dbReference>
<keyword evidence="1" id="KW-0805">Transcription regulation</keyword>
<dbReference type="EMBL" id="CP002880">
    <property type="protein sequence ID" value="AEI82900.1"/>
    <property type="molecule type" value="Genomic_DNA"/>
</dbReference>
<accession>F8GYF9</accession>
<reference evidence="6 7" key="1">
    <citation type="journal article" date="2011" name="J. Bacteriol.">
        <title>Complete genome sequence of the type strain Cupriavidus necator N-1.</title>
        <authorList>
            <person name="Poehlein A."/>
            <person name="Kusian B."/>
            <person name="Friedrich B."/>
            <person name="Daniel R."/>
            <person name="Bowien B."/>
        </authorList>
    </citation>
    <scope>NUCLEOTIDE SEQUENCE [LARGE SCALE GENOMIC DNA]</scope>
    <source>
        <strain evidence="7">ATCC 43291 / DSM 13513 / CCUG 52238 / LMG 8453 / N-1</strain>
        <plasmid evidence="6 7">pBB2</plasmid>
    </source>
</reference>
<evidence type="ECO:0000313" key="6">
    <source>
        <dbReference type="EMBL" id="AEI82900.1"/>
    </source>
</evidence>
<gene>
    <name evidence="6" type="ordered locus">CNE_BB2p00860</name>
</gene>
<evidence type="ECO:0000256" key="1">
    <source>
        <dbReference type="ARBA" id="ARBA00023015"/>
    </source>
</evidence>
<organism evidence="6 7">
    <name type="scientific">Cupriavidus necator (strain ATCC 43291 / DSM 13513 / CCUG 52238 / LMG 8453 / N-1)</name>
    <name type="common">Ralstonia eutropha</name>
    <dbReference type="NCBI Taxonomy" id="1042878"/>
    <lineage>
        <taxon>Bacteria</taxon>
        <taxon>Pseudomonadati</taxon>
        <taxon>Pseudomonadota</taxon>
        <taxon>Betaproteobacteria</taxon>
        <taxon>Burkholderiales</taxon>
        <taxon>Burkholderiaceae</taxon>
        <taxon>Cupriavidus</taxon>
    </lineage>
</organism>
<dbReference type="GO" id="GO:0006950">
    <property type="term" value="P:response to stress"/>
    <property type="evidence" value="ECO:0007669"/>
    <property type="project" value="TreeGrafter"/>
</dbReference>
<sequence length="192" mass="21106">MYDNQRASHIHWGKRQGRVDPNGRTNPRKSKMDEFNLDELIYNKPGHLIRRLHQIATSVFHEETDGFDTTPVQYAALAAVRAYPGIDQLRLANAIGFDRTTIAGVVERLEGKGLISRSPGIADRRTKLLSLTATGAALLQGIYPGTERAQARTLAGLDQAERALFVAMLQRVVAANNETSRVPVSPPPARVA</sequence>
<keyword evidence="3" id="KW-0804">Transcription</keyword>
<dbReference type="PROSITE" id="PS50995">
    <property type="entry name" value="HTH_MARR_2"/>
    <property type="match status" value="1"/>
</dbReference>
<dbReference type="PRINTS" id="PR00598">
    <property type="entry name" value="HTHMARR"/>
</dbReference>
<dbReference type="GO" id="GO:0003677">
    <property type="term" value="F:DNA binding"/>
    <property type="evidence" value="ECO:0007669"/>
    <property type="project" value="UniProtKB-KW"/>
</dbReference>
<evidence type="ECO:0000259" key="5">
    <source>
        <dbReference type="PROSITE" id="PS50995"/>
    </source>
</evidence>
<dbReference type="SUPFAM" id="SSF46785">
    <property type="entry name" value="Winged helix' DNA-binding domain"/>
    <property type="match status" value="1"/>
</dbReference>
<dbReference type="PANTHER" id="PTHR33164">
    <property type="entry name" value="TRANSCRIPTIONAL REGULATOR, MARR FAMILY"/>
    <property type="match status" value="1"/>
</dbReference>